<evidence type="ECO:0000313" key="2">
    <source>
        <dbReference type="EMBL" id="CAA9263546.1"/>
    </source>
</evidence>
<dbReference type="InterPro" id="IPR046165">
    <property type="entry name" value="DUF6167"/>
</dbReference>
<organism evidence="2">
    <name type="scientific">uncultured Mycobacteriales bacterium</name>
    <dbReference type="NCBI Taxonomy" id="581187"/>
    <lineage>
        <taxon>Bacteria</taxon>
        <taxon>Bacillati</taxon>
        <taxon>Actinomycetota</taxon>
        <taxon>Actinomycetes</taxon>
        <taxon>Mycobacteriales</taxon>
        <taxon>environmental samples</taxon>
    </lineage>
</organism>
<sequence>MKRMFWLALGVTVGVLVMRKLTSTAQQLSPRGLSSSLQGLAEAVRDFADEVRESMAERESELAEGAGIDGKLGATPEDFR</sequence>
<evidence type="ECO:0000256" key="1">
    <source>
        <dbReference type="SAM" id="MobiDB-lite"/>
    </source>
</evidence>
<feature type="region of interest" description="Disordered" evidence="1">
    <location>
        <begin position="55"/>
        <end position="80"/>
    </location>
</feature>
<accession>A0A6J4IWG5</accession>
<proteinExistence type="predicted"/>
<reference evidence="2" key="1">
    <citation type="submission" date="2020-02" db="EMBL/GenBank/DDBJ databases">
        <authorList>
            <person name="Meier V. D."/>
        </authorList>
    </citation>
    <scope>NUCLEOTIDE SEQUENCE</scope>
    <source>
        <strain evidence="2">AVDCRST_MAG41</strain>
    </source>
</reference>
<protein>
    <recommendedName>
        <fullName evidence="3">Secreted protein</fullName>
    </recommendedName>
</protein>
<dbReference type="Pfam" id="PF19664">
    <property type="entry name" value="DUF6167"/>
    <property type="match status" value="1"/>
</dbReference>
<evidence type="ECO:0008006" key="3">
    <source>
        <dbReference type="Google" id="ProtNLM"/>
    </source>
</evidence>
<dbReference type="EMBL" id="CADCTP010000232">
    <property type="protein sequence ID" value="CAA9263546.1"/>
    <property type="molecule type" value="Genomic_DNA"/>
</dbReference>
<dbReference type="AlphaFoldDB" id="A0A6J4IWG5"/>
<name>A0A6J4IWG5_9ACTN</name>
<gene>
    <name evidence="2" type="ORF">AVDCRST_MAG41-2499</name>
</gene>